<dbReference type="Pfam" id="PF00001">
    <property type="entry name" value="7tm_1"/>
    <property type="match status" value="1"/>
</dbReference>
<proteinExistence type="evidence at transcript level"/>
<name>A0A4D5XWX2_TRICY</name>
<keyword evidence="3 9" id="KW-1133">Transmembrane helix</keyword>
<feature type="transmembrane region" description="Helical" evidence="9">
    <location>
        <begin position="301"/>
        <end position="329"/>
    </location>
</feature>
<evidence type="ECO:0000256" key="8">
    <source>
        <dbReference type="RuleBase" id="RU000688"/>
    </source>
</evidence>
<dbReference type="PROSITE" id="PS50262">
    <property type="entry name" value="G_PROTEIN_RECEP_F1_2"/>
    <property type="match status" value="1"/>
</dbReference>
<protein>
    <submittedName>
        <fullName evidence="11">Neuropeptide-like GPCR</fullName>
    </submittedName>
</protein>
<dbReference type="InterPro" id="IPR017452">
    <property type="entry name" value="GPCR_Rhodpsn_7TM"/>
</dbReference>
<reference evidence="11" key="1">
    <citation type="submission" date="2018-07" db="EMBL/GenBank/DDBJ databases">
        <authorList>
            <person name="Nielsen S.K.D."/>
            <person name="Koch T.L."/>
            <person name="Hauser F."/>
            <person name="Garm A.L."/>
            <person name="Grimmelikhuijzen C.J.P."/>
        </authorList>
    </citation>
    <scope>NUCLEOTIDE SEQUENCE</scope>
</reference>
<dbReference type="PANTHER" id="PTHR45695:SF9">
    <property type="entry name" value="LEUCOKININ RECEPTOR"/>
    <property type="match status" value="1"/>
</dbReference>
<evidence type="ECO:0000256" key="7">
    <source>
        <dbReference type="ARBA" id="ARBA00023224"/>
    </source>
</evidence>
<comment type="similarity">
    <text evidence="8">Belongs to the G-protein coupled receptor 1 family.</text>
</comment>
<dbReference type="CDD" id="cd00637">
    <property type="entry name" value="7tm_classA_rhodopsin-like"/>
    <property type="match status" value="1"/>
</dbReference>
<comment type="subcellular location">
    <subcellularLocation>
        <location evidence="1">Membrane</location>
        <topology evidence="1">Multi-pass membrane protein</topology>
    </subcellularLocation>
</comment>
<feature type="transmembrane region" description="Helical" evidence="9">
    <location>
        <begin position="87"/>
        <end position="109"/>
    </location>
</feature>
<keyword evidence="4 8" id="KW-0297">G-protein coupled receptor</keyword>
<feature type="domain" description="G-protein coupled receptors family 1 profile" evidence="10">
    <location>
        <begin position="100"/>
        <end position="361"/>
    </location>
</feature>
<evidence type="ECO:0000256" key="2">
    <source>
        <dbReference type="ARBA" id="ARBA00022692"/>
    </source>
</evidence>
<keyword evidence="7 8" id="KW-0807">Transducer</keyword>
<evidence type="ECO:0000256" key="6">
    <source>
        <dbReference type="ARBA" id="ARBA00023170"/>
    </source>
</evidence>
<keyword evidence="2 8" id="KW-0812">Transmembrane</keyword>
<feature type="transmembrane region" description="Helical" evidence="9">
    <location>
        <begin position="248"/>
        <end position="273"/>
    </location>
</feature>
<feature type="transmembrane region" description="Helical" evidence="9">
    <location>
        <begin position="341"/>
        <end position="364"/>
    </location>
</feature>
<evidence type="ECO:0000256" key="9">
    <source>
        <dbReference type="SAM" id="Phobius"/>
    </source>
</evidence>
<keyword evidence="6 8" id="KW-0675">Receptor</keyword>
<evidence type="ECO:0000256" key="5">
    <source>
        <dbReference type="ARBA" id="ARBA00023136"/>
    </source>
</evidence>
<dbReference type="SUPFAM" id="SSF81321">
    <property type="entry name" value="Family A G protein-coupled receptor-like"/>
    <property type="match status" value="1"/>
</dbReference>
<evidence type="ECO:0000256" key="3">
    <source>
        <dbReference type="ARBA" id="ARBA00022989"/>
    </source>
</evidence>
<dbReference type="Gene3D" id="1.20.1070.10">
    <property type="entry name" value="Rhodopsin 7-helix transmembrane proteins"/>
    <property type="match status" value="1"/>
</dbReference>
<feature type="transmembrane region" description="Helical" evidence="9">
    <location>
        <begin position="200"/>
        <end position="222"/>
    </location>
</feature>
<dbReference type="PRINTS" id="PR00237">
    <property type="entry name" value="GPCRRHODOPSN"/>
</dbReference>
<dbReference type="PANTHER" id="PTHR45695">
    <property type="entry name" value="LEUCOKININ RECEPTOR-RELATED"/>
    <property type="match status" value="1"/>
</dbReference>
<keyword evidence="11" id="KW-0527">Neuropeptide</keyword>
<evidence type="ECO:0000259" key="10">
    <source>
        <dbReference type="PROSITE" id="PS50262"/>
    </source>
</evidence>
<dbReference type="InterPro" id="IPR000276">
    <property type="entry name" value="GPCR_Rhodpsn"/>
</dbReference>
<reference evidence="11" key="2">
    <citation type="journal article" date="2019" name="BMC Genomics">
        <title>De novo transcriptome assembly of the cubomedusa Tripedalia cystophora, including the analysis of a set of genes involved in peptidergic neurotransmission.</title>
        <authorList>
            <person name="Nielsen S.K."/>
            <person name="Koch T.L."/>
            <person name="Hauser F."/>
            <person name="Garm A."/>
            <person name="Grimmelikhuijzen C.J."/>
        </authorList>
    </citation>
    <scope>NUCLEOTIDE SEQUENCE</scope>
</reference>
<dbReference type="PROSITE" id="PS00237">
    <property type="entry name" value="G_PROTEIN_RECEP_F1_1"/>
    <property type="match status" value="1"/>
</dbReference>
<organism evidence="11">
    <name type="scientific">Tripedalia cystophora</name>
    <name type="common">Mangrove box jellyfish</name>
    <dbReference type="NCBI Taxonomy" id="6141"/>
    <lineage>
        <taxon>Eukaryota</taxon>
        <taxon>Metazoa</taxon>
        <taxon>Cnidaria</taxon>
        <taxon>Cubozoa</taxon>
        <taxon>Carybdeida</taxon>
        <taxon>Tripedaliidae</taxon>
        <taxon>Tripedalia</taxon>
    </lineage>
</organism>
<dbReference type="GO" id="GO:0007218">
    <property type="term" value="P:neuropeptide signaling pathway"/>
    <property type="evidence" value="ECO:0007669"/>
    <property type="project" value="UniProtKB-KW"/>
</dbReference>
<accession>A0A4D5XWX2</accession>
<evidence type="ECO:0000256" key="4">
    <source>
        <dbReference type="ARBA" id="ARBA00023040"/>
    </source>
</evidence>
<dbReference type="GO" id="GO:0004930">
    <property type="term" value="F:G protein-coupled receptor activity"/>
    <property type="evidence" value="ECO:0007669"/>
    <property type="project" value="UniProtKB-KW"/>
</dbReference>
<evidence type="ECO:0000313" key="11">
    <source>
        <dbReference type="EMBL" id="QBS47872.1"/>
    </source>
</evidence>
<evidence type="ECO:0000256" key="1">
    <source>
        <dbReference type="ARBA" id="ARBA00004141"/>
    </source>
</evidence>
<feature type="transmembrane region" description="Helical" evidence="9">
    <location>
        <begin position="121"/>
        <end position="138"/>
    </location>
</feature>
<keyword evidence="5 9" id="KW-0472">Membrane</keyword>
<sequence length="427" mass="48625">MMECYKFPPGFDSWKFFELLATNETAGWDLLPPYYQNLTFECFRGHQNSTDLANRSPNVIEVLNSTTVTILRIMTRDNEVPYIKAHAWISIVTAIIGILGNALVLAAYGQKFKEISICRRLILHLAVSDFLFSILQIANSAPSIHAADWPYGEGVCKLVRSSLLLGSLVAIGTMFIIAIERYLGIVHGMKFMNGKRRVTFALIAVWITAIATTIPVAMALVFDPTKSDCEEQWFHMGLTTTGREFYDFFLLIAWFFVPLSIIFFCYGSIINLLRKPLHKRGFAGEKSADFAKRRRKEDLRVVFTLTVVVVVFALCCLPVRVMWILFNFIDINTLSENEYFALIYTGLIPYPLHVAVNPIIYCLVDREFRKEFRKMFGGILDSGKSSKDGKGSQRRESNVILTSCMKVQRKFSENESLERNSNQMISL</sequence>
<dbReference type="EMBL" id="MH644096">
    <property type="protein sequence ID" value="QBS47872.1"/>
    <property type="molecule type" value="mRNA"/>
</dbReference>
<dbReference type="GO" id="GO:0005886">
    <property type="term" value="C:plasma membrane"/>
    <property type="evidence" value="ECO:0007669"/>
    <property type="project" value="TreeGrafter"/>
</dbReference>
<feature type="transmembrane region" description="Helical" evidence="9">
    <location>
        <begin position="158"/>
        <end position="179"/>
    </location>
</feature>
<dbReference type="AlphaFoldDB" id="A0A4D5XWX2"/>